<organism evidence="1">
    <name type="scientific">Sesamum calycinum</name>
    <dbReference type="NCBI Taxonomy" id="2727403"/>
    <lineage>
        <taxon>Eukaryota</taxon>
        <taxon>Viridiplantae</taxon>
        <taxon>Streptophyta</taxon>
        <taxon>Embryophyta</taxon>
        <taxon>Tracheophyta</taxon>
        <taxon>Spermatophyta</taxon>
        <taxon>Magnoliopsida</taxon>
        <taxon>eudicotyledons</taxon>
        <taxon>Gunneridae</taxon>
        <taxon>Pentapetalae</taxon>
        <taxon>asterids</taxon>
        <taxon>lamiids</taxon>
        <taxon>Lamiales</taxon>
        <taxon>Pedaliaceae</taxon>
        <taxon>Sesamum</taxon>
    </lineage>
</organism>
<evidence type="ECO:0000313" key="1">
    <source>
        <dbReference type="EMBL" id="KAL0299972.1"/>
    </source>
</evidence>
<proteinExistence type="predicted"/>
<protein>
    <submittedName>
        <fullName evidence="1">Uncharacterized protein</fullName>
    </submittedName>
</protein>
<sequence length="219" mass="24924">MLENKMQFGRIFGTPSRTHEYSSSQYFPDVTTAIQSKPTKVSEAEDSDYHLMAVSEKKTPEDSLVSKLLRWLTASVILRKISCKLSKLNNNSFLERQNLDSLQSLLEYCEPGFGEDAGCDCEDFLAASIFYLLQMLGLSHTLLPTAVSALCLLLFSDPPQSQSFQSVLVFLCHCYVQRYTVLLKQILPGDGHITSRGGTYSWNSVRYRNWMKFMLVRDF</sequence>
<dbReference type="AlphaFoldDB" id="A0AAW2JZ44"/>
<reference evidence="1" key="1">
    <citation type="submission" date="2020-06" db="EMBL/GenBank/DDBJ databases">
        <authorList>
            <person name="Li T."/>
            <person name="Hu X."/>
            <person name="Zhang T."/>
            <person name="Song X."/>
            <person name="Zhang H."/>
            <person name="Dai N."/>
            <person name="Sheng W."/>
            <person name="Hou X."/>
            <person name="Wei L."/>
        </authorList>
    </citation>
    <scope>NUCLEOTIDE SEQUENCE</scope>
    <source>
        <strain evidence="1">KEN8</strain>
        <tissue evidence="1">Leaf</tissue>
    </source>
</reference>
<reference evidence="1" key="2">
    <citation type="journal article" date="2024" name="Plant">
        <title>Genomic evolution and insights into agronomic trait innovations of Sesamum species.</title>
        <authorList>
            <person name="Miao H."/>
            <person name="Wang L."/>
            <person name="Qu L."/>
            <person name="Liu H."/>
            <person name="Sun Y."/>
            <person name="Le M."/>
            <person name="Wang Q."/>
            <person name="Wei S."/>
            <person name="Zheng Y."/>
            <person name="Lin W."/>
            <person name="Duan Y."/>
            <person name="Cao H."/>
            <person name="Xiong S."/>
            <person name="Wang X."/>
            <person name="Wei L."/>
            <person name="Li C."/>
            <person name="Ma Q."/>
            <person name="Ju M."/>
            <person name="Zhao R."/>
            <person name="Li G."/>
            <person name="Mu C."/>
            <person name="Tian Q."/>
            <person name="Mei H."/>
            <person name="Zhang T."/>
            <person name="Gao T."/>
            <person name="Zhang H."/>
        </authorList>
    </citation>
    <scope>NUCLEOTIDE SEQUENCE</scope>
    <source>
        <strain evidence="1">KEN8</strain>
    </source>
</reference>
<name>A0AAW2JZ44_9LAMI</name>
<accession>A0AAW2JZ44</accession>
<comment type="caution">
    <text evidence="1">The sequence shown here is derived from an EMBL/GenBank/DDBJ whole genome shotgun (WGS) entry which is preliminary data.</text>
</comment>
<gene>
    <name evidence="1" type="ORF">Scaly_3063600</name>
</gene>
<dbReference type="EMBL" id="JACGWM010000742">
    <property type="protein sequence ID" value="KAL0299972.1"/>
    <property type="molecule type" value="Genomic_DNA"/>
</dbReference>